<dbReference type="PANTHER" id="PTHR47129">
    <property type="entry name" value="QUINONE OXIDOREDUCTASE 2"/>
    <property type="match status" value="1"/>
</dbReference>
<accession>A0ABU7L3D6</accession>
<dbReference type="GO" id="GO:0003955">
    <property type="term" value="F:NAD(P)H dehydrogenase (quinone) activity"/>
    <property type="evidence" value="ECO:0007669"/>
    <property type="project" value="UniProtKB-EC"/>
</dbReference>
<name>A0ABU7L3D6_9NOCA</name>
<dbReference type="RefSeq" id="WP_330131317.1">
    <property type="nucleotide sequence ID" value="NZ_JAUTXY010000001.1"/>
</dbReference>
<keyword evidence="2" id="KW-0560">Oxidoreductase</keyword>
<dbReference type="Gene3D" id="3.40.50.720">
    <property type="entry name" value="NAD(P)-binding Rossmann-like Domain"/>
    <property type="match status" value="1"/>
</dbReference>
<gene>
    <name evidence="2" type="ORF">Q7514_00455</name>
</gene>
<dbReference type="SUPFAM" id="SSF51735">
    <property type="entry name" value="NAD(P)-binding Rossmann-fold domains"/>
    <property type="match status" value="1"/>
</dbReference>
<dbReference type="EMBL" id="JAUTXY010000001">
    <property type="protein sequence ID" value="MEE2055998.1"/>
    <property type="molecule type" value="Genomic_DNA"/>
</dbReference>
<comment type="caution">
    <text evidence="2">The sequence shown here is derived from an EMBL/GenBank/DDBJ whole genome shotgun (WGS) entry which is preliminary data.</text>
</comment>
<evidence type="ECO:0000313" key="3">
    <source>
        <dbReference type="Proteomes" id="UP001336020"/>
    </source>
</evidence>
<dbReference type="Proteomes" id="UP001336020">
    <property type="component" value="Unassembled WGS sequence"/>
</dbReference>
<proteinExistence type="predicted"/>
<feature type="domain" description="NmrA-like" evidence="1">
    <location>
        <begin position="2"/>
        <end position="246"/>
    </location>
</feature>
<evidence type="ECO:0000313" key="2">
    <source>
        <dbReference type="EMBL" id="MEE2055998.1"/>
    </source>
</evidence>
<dbReference type="CDD" id="cd05269">
    <property type="entry name" value="TMR_SDR_a"/>
    <property type="match status" value="1"/>
</dbReference>
<dbReference type="PANTHER" id="PTHR47129:SF1">
    <property type="entry name" value="NMRA-LIKE DOMAIN-CONTAINING PROTEIN"/>
    <property type="match status" value="1"/>
</dbReference>
<keyword evidence="3" id="KW-1185">Reference proteome</keyword>
<dbReference type="Pfam" id="PF05368">
    <property type="entry name" value="NmrA"/>
    <property type="match status" value="1"/>
</dbReference>
<organism evidence="2 3">
    <name type="scientific">Rhodococcus artemisiae</name>
    <dbReference type="NCBI Taxonomy" id="714159"/>
    <lineage>
        <taxon>Bacteria</taxon>
        <taxon>Bacillati</taxon>
        <taxon>Actinomycetota</taxon>
        <taxon>Actinomycetes</taxon>
        <taxon>Mycobacteriales</taxon>
        <taxon>Nocardiaceae</taxon>
        <taxon>Rhodococcus</taxon>
    </lineage>
</organism>
<evidence type="ECO:0000259" key="1">
    <source>
        <dbReference type="Pfam" id="PF05368"/>
    </source>
</evidence>
<protein>
    <submittedName>
        <fullName evidence="2">SDR family oxidoreductase</fullName>
        <ecNumber evidence="2">1.6.5.2</ecNumber>
    </submittedName>
</protein>
<reference evidence="2 3" key="1">
    <citation type="submission" date="2023-07" db="EMBL/GenBank/DDBJ databases">
        <authorList>
            <person name="Girao M."/>
            <person name="Carvalho M.F."/>
        </authorList>
    </citation>
    <scope>NUCLEOTIDE SEQUENCE [LARGE SCALE GENOMIC DNA]</scope>
    <source>
        <strain evidence="2 3">YIM65754</strain>
    </source>
</reference>
<dbReference type="InterPro" id="IPR052718">
    <property type="entry name" value="NmrA-type_oxidoreductase"/>
</dbReference>
<sequence>MTIAVTGATGHLGRLTIAALQERGVDPGTIVAVVRDTAKATDLAAAGIQVRAADYADPTALREALTGVDKLLLISGSEVGQRLPQHTNLIEAAKAAGVRSIAYTSILAADTSPLALAAEHKATEELLAESGITHTLLRNGWYWENYESAVDTAKATGALFGAAGTGRVAGAARKDFADAAAAVLTTDGHDGVTYELAGDQHLTYTDIADALSRVLGTEVAYKNLPQAEYATMLEGAGVPAQFAQILADSDAGIAAGVLDTDRDDLRRLTGRPSTPLADVLGA</sequence>
<dbReference type="EC" id="1.6.5.2" evidence="2"/>
<dbReference type="InterPro" id="IPR008030">
    <property type="entry name" value="NmrA-like"/>
</dbReference>
<dbReference type="Gene3D" id="3.90.25.10">
    <property type="entry name" value="UDP-galactose 4-epimerase, domain 1"/>
    <property type="match status" value="1"/>
</dbReference>
<dbReference type="InterPro" id="IPR036291">
    <property type="entry name" value="NAD(P)-bd_dom_sf"/>
</dbReference>